<protein>
    <submittedName>
        <fullName evidence="1">Uncharacterized protein</fullName>
    </submittedName>
</protein>
<gene>
    <name evidence="1" type="ORF">M0R45_023207</name>
</gene>
<reference evidence="1 2" key="1">
    <citation type="journal article" date="2023" name="G3 (Bethesda)">
        <title>A chromosome-length genome assembly and annotation of blackberry (Rubus argutus, cv. 'Hillquist').</title>
        <authorList>
            <person name="Bruna T."/>
            <person name="Aryal R."/>
            <person name="Dudchenko O."/>
            <person name="Sargent D.J."/>
            <person name="Mead D."/>
            <person name="Buti M."/>
            <person name="Cavallini A."/>
            <person name="Hytonen T."/>
            <person name="Andres J."/>
            <person name="Pham M."/>
            <person name="Weisz D."/>
            <person name="Mascagni F."/>
            <person name="Usai G."/>
            <person name="Natali L."/>
            <person name="Bassil N."/>
            <person name="Fernandez G.E."/>
            <person name="Lomsadze A."/>
            <person name="Armour M."/>
            <person name="Olukolu B."/>
            <person name="Poorten T."/>
            <person name="Britton C."/>
            <person name="Davik J."/>
            <person name="Ashrafi H."/>
            <person name="Aiden E.L."/>
            <person name="Borodovsky M."/>
            <person name="Worthington M."/>
        </authorList>
    </citation>
    <scope>NUCLEOTIDE SEQUENCE [LARGE SCALE GENOMIC DNA]</scope>
    <source>
        <strain evidence="1">PI 553951</strain>
    </source>
</reference>
<dbReference type="AlphaFoldDB" id="A0AAW1WRM4"/>
<name>A0AAW1WRM4_RUBAR</name>
<dbReference type="EMBL" id="JBEDUW010000005">
    <property type="protein sequence ID" value="KAK9925950.1"/>
    <property type="molecule type" value="Genomic_DNA"/>
</dbReference>
<dbReference type="Proteomes" id="UP001457282">
    <property type="component" value="Unassembled WGS sequence"/>
</dbReference>
<keyword evidence="2" id="KW-1185">Reference proteome</keyword>
<evidence type="ECO:0000313" key="1">
    <source>
        <dbReference type="EMBL" id="KAK9925950.1"/>
    </source>
</evidence>
<comment type="caution">
    <text evidence="1">The sequence shown here is derived from an EMBL/GenBank/DDBJ whole genome shotgun (WGS) entry which is preliminary data.</text>
</comment>
<evidence type="ECO:0000313" key="2">
    <source>
        <dbReference type="Proteomes" id="UP001457282"/>
    </source>
</evidence>
<accession>A0AAW1WRM4</accession>
<sequence>MTGVGSLESRGIPKICYRPSKTQAFGAFDVWSPRVQLGWMDLVLDLASENHHHLDQAPLGIFRYDGPHSTSMYGSTRHVIGV</sequence>
<proteinExistence type="predicted"/>
<organism evidence="1 2">
    <name type="scientific">Rubus argutus</name>
    <name type="common">Southern blackberry</name>
    <dbReference type="NCBI Taxonomy" id="59490"/>
    <lineage>
        <taxon>Eukaryota</taxon>
        <taxon>Viridiplantae</taxon>
        <taxon>Streptophyta</taxon>
        <taxon>Embryophyta</taxon>
        <taxon>Tracheophyta</taxon>
        <taxon>Spermatophyta</taxon>
        <taxon>Magnoliopsida</taxon>
        <taxon>eudicotyledons</taxon>
        <taxon>Gunneridae</taxon>
        <taxon>Pentapetalae</taxon>
        <taxon>rosids</taxon>
        <taxon>fabids</taxon>
        <taxon>Rosales</taxon>
        <taxon>Rosaceae</taxon>
        <taxon>Rosoideae</taxon>
        <taxon>Rosoideae incertae sedis</taxon>
        <taxon>Rubus</taxon>
    </lineage>
</organism>